<dbReference type="Proteomes" id="UP000221165">
    <property type="component" value="Unassembled WGS sequence"/>
</dbReference>
<evidence type="ECO:0000313" key="2">
    <source>
        <dbReference type="EMBL" id="PHJ22355.1"/>
    </source>
</evidence>
<accession>A0A2C6L3H9</accession>
<keyword evidence="1" id="KW-1133">Transmembrane helix</keyword>
<keyword evidence="1 2" id="KW-0812">Transmembrane</keyword>
<feature type="transmembrane region" description="Helical" evidence="1">
    <location>
        <begin position="345"/>
        <end position="370"/>
    </location>
</feature>
<sequence length="752" mass="83486">MEGMEDGVETLTLSFDEAAVAACSAASYNKYIEQMQNQLNNASGSLENLVDQIMSGWDTQSFDYAVLGDLIDGKISILDYLKKLKFFLLVIVAALLLVVTWFVFCLPKVFCRYWRRCCCCIRERKHDIGFTGRLVVVALGGTAVTLVFIFGVMTAATEAKGVAGIRSLQCHLYTTIGEMIKGSDPNIVATERFIGVRPLFKDIRELSAKLDTSSEESIVADFRAQIEEDFNFEPNLDASRGALTSLEKALKNAEVKQMFHKCAGCDMMADNKPLGMMVKAFQKILGTNLDISSQIAEMFEQFTFPTIVLDQIIPVTEMDGLVKNATDTLAQTQPSISGGLVSAEVMFGIACSFVLLLMVLGALWLIMFFFRSKRTGTKLVCLQWNVLCLCAFLLFLVAGVVGLVMDFLMRGCQYTSDELIGKDNWTWILDKVDPDGSTIITKLADGCLTSEGSGDLVDILGYKEEFDDMVTSVEKAVNDAVNKLPTPPKIEIPGNSLSLDQFTQTVRGVGWAVLLDEHADKLEKERLNTFPEFLSSGVQEDDVNLNLPGKGVTKLHGLRSLELLVKPWKFSALRPGEPADEFTITDAYPQDSDPFLKQWLDGYKGKSDLRLNTDQQKTFIKNAIWWSVQKHRILNATYACPRFDSSSGTVTDNTCSGREFFAYTPLDWSKSYIVSRGDEVVGSLNALVKRLTNSIPTASEVIARASPRKVFRLTAIYSFVAGGGTLLWVAILLIVWRKLKDNKTLKYKFSDD</sequence>
<gene>
    <name evidence="2" type="ORF">CSUI_003802</name>
</gene>
<proteinExistence type="predicted"/>
<evidence type="ECO:0000313" key="3">
    <source>
        <dbReference type="Proteomes" id="UP000221165"/>
    </source>
</evidence>
<feature type="transmembrane region" description="Helical" evidence="1">
    <location>
        <begin position="715"/>
        <end position="736"/>
    </location>
</feature>
<evidence type="ECO:0000256" key="1">
    <source>
        <dbReference type="SAM" id="Phobius"/>
    </source>
</evidence>
<dbReference type="GeneID" id="94427208"/>
<feature type="transmembrane region" description="Helical" evidence="1">
    <location>
        <begin position="382"/>
        <end position="405"/>
    </location>
</feature>
<dbReference type="VEuPathDB" id="ToxoDB:CSUI_003802"/>
<organism evidence="2 3">
    <name type="scientific">Cystoisospora suis</name>
    <dbReference type="NCBI Taxonomy" id="483139"/>
    <lineage>
        <taxon>Eukaryota</taxon>
        <taxon>Sar</taxon>
        <taxon>Alveolata</taxon>
        <taxon>Apicomplexa</taxon>
        <taxon>Conoidasida</taxon>
        <taxon>Coccidia</taxon>
        <taxon>Eucoccidiorida</taxon>
        <taxon>Eimeriorina</taxon>
        <taxon>Sarcocystidae</taxon>
        <taxon>Cystoisospora</taxon>
    </lineage>
</organism>
<feature type="transmembrane region" description="Helical" evidence="1">
    <location>
        <begin position="134"/>
        <end position="156"/>
    </location>
</feature>
<dbReference type="AlphaFoldDB" id="A0A2C6L3H9"/>
<feature type="transmembrane region" description="Helical" evidence="1">
    <location>
        <begin position="86"/>
        <end position="106"/>
    </location>
</feature>
<dbReference type="RefSeq" id="XP_067924032.1">
    <property type="nucleotide sequence ID" value="XM_068063997.1"/>
</dbReference>
<dbReference type="OrthoDB" id="330946at2759"/>
<keyword evidence="1" id="KW-0472">Membrane</keyword>
<name>A0A2C6L3H9_9APIC</name>
<protein>
    <submittedName>
        <fullName evidence="2">Transmembrane protein</fullName>
    </submittedName>
</protein>
<dbReference type="EMBL" id="MIGC01001716">
    <property type="protein sequence ID" value="PHJ22355.1"/>
    <property type="molecule type" value="Genomic_DNA"/>
</dbReference>
<keyword evidence="3" id="KW-1185">Reference proteome</keyword>
<reference evidence="2 3" key="1">
    <citation type="journal article" date="2017" name="Int. J. Parasitol.">
        <title>The genome of the protozoan parasite Cystoisospora suis and a reverse vaccinology approach to identify vaccine candidates.</title>
        <authorList>
            <person name="Palmieri N."/>
            <person name="Shrestha A."/>
            <person name="Ruttkowski B."/>
            <person name="Beck T."/>
            <person name="Vogl C."/>
            <person name="Tomley F."/>
            <person name="Blake D.P."/>
            <person name="Joachim A."/>
        </authorList>
    </citation>
    <scope>NUCLEOTIDE SEQUENCE [LARGE SCALE GENOMIC DNA]</scope>
    <source>
        <strain evidence="2 3">Wien I</strain>
    </source>
</reference>
<comment type="caution">
    <text evidence="2">The sequence shown here is derived from an EMBL/GenBank/DDBJ whole genome shotgun (WGS) entry which is preliminary data.</text>
</comment>